<evidence type="ECO:0000256" key="1">
    <source>
        <dbReference type="SAM" id="Phobius"/>
    </source>
</evidence>
<feature type="transmembrane region" description="Helical" evidence="1">
    <location>
        <begin position="162"/>
        <end position="184"/>
    </location>
</feature>
<keyword evidence="4" id="KW-1185">Reference proteome</keyword>
<dbReference type="PANTHER" id="PTHR40465:SF1">
    <property type="entry name" value="DUF6534 DOMAIN-CONTAINING PROTEIN"/>
    <property type="match status" value="1"/>
</dbReference>
<protein>
    <recommendedName>
        <fullName evidence="2">DUF6534 domain-containing protein</fullName>
    </recommendedName>
</protein>
<feature type="transmembrane region" description="Helical" evidence="1">
    <location>
        <begin position="52"/>
        <end position="76"/>
    </location>
</feature>
<organism evidence="3 4">
    <name type="scientific">Russula ochroleuca</name>
    <dbReference type="NCBI Taxonomy" id="152965"/>
    <lineage>
        <taxon>Eukaryota</taxon>
        <taxon>Fungi</taxon>
        <taxon>Dikarya</taxon>
        <taxon>Basidiomycota</taxon>
        <taxon>Agaricomycotina</taxon>
        <taxon>Agaricomycetes</taxon>
        <taxon>Russulales</taxon>
        <taxon>Russulaceae</taxon>
        <taxon>Russula</taxon>
    </lineage>
</organism>
<reference evidence="3" key="1">
    <citation type="submission" date="2019-10" db="EMBL/GenBank/DDBJ databases">
        <authorList>
            <consortium name="DOE Joint Genome Institute"/>
            <person name="Kuo A."/>
            <person name="Miyauchi S."/>
            <person name="Kiss E."/>
            <person name="Drula E."/>
            <person name="Kohler A."/>
            <person name="Sanchez-Garcia M."/>
            <person name="Andreopoulos B."/>
            <person name="Barry K.W."/>
            <person name="Bonito G."/>
            <person name="Buee M."/>
            <person name="Carver A."/>
            <person name="Chen C."/>
            <person name="Cichocki N."/>
            <person name="Clum A."/>
            <person name="Culley D."/>
            <person name="Crous P.W."/>
            <person name="Fauchery L."/>
            <person name="Girlanda M."/>
            <person name="Hayes R."/>
            <person name="Keri Z."/>
            <person name="LaButti K."/>
            <person name="Lipzen A."/>
            <person name="Lombard V."/>
            <person name="Magnuson J."/>
            <person name="Maillard F."/>
            <person name="Morin E."/>
            <person name="Murat C."/>
            <person name="Nolan M."/>
            <person name="Ohm R."/>
            <person name="Pangilinan J."/>
            <person name="Pereira M."/>
            <person name="Perotto S."/>
            <person name="Peter M."/>
            <person name="Riley R."/>
            <person name="Sitrit Y."/>
            <person name="Stielow B."/>
            <person name="Szollosi G."/>
            <person name="Zifcakova L."/>
            <person name="Stursova M."/>
            <person name="Spatafora J.W."/>
            <person name="Tedersoo L."/>
            <person name="Vaario L.-M."/>
            <person name="Yamada A."/>
            <person name="Yan M."/>
            <person name="Wang P."/>
            <person name="Xu J."/>
            <person name="Bruns T."/>
            <person name="Baldrian P."/>
            <person name="Vilgalys R."/>
            <person name="Henrissat B."/>
            <person name="Grigoriev I.V."/>
            <person name="Hibbett D."/>
            <person name="Nagy L.G."/>
            <person name="Martin F.M."/>
        </authorList>
    </citation>
    <scope>NUCLEOTIDE SEQUENCE</scope>
    <source>
        <strain evidence="3">Prilba</strain>
    </source>
</reference>
<sequence length="354" mass="39609">MSDLPPVPPHIIRVTAPLLLGGLWNWCLFGVLLVQYYVYSYNFPKDRKRVKLLVNGVFFLESVQTVLSGADLFYWFASGYGNINHLFSPFATPYDGPILESVVSAIVQVFYAYRIWVLSNKRSWWLCLTICLCSTVNLAAGFTGGIYVHIHQRFASGRNLKSIAITWLVGNAMADILVTSAMVYHLTKIRRDKDCSFDDSTLVKIVRLTVETNLLTSKYTLDGLRSNSSHAHFSYRGNYLTPGGCHVSRPPCLTILLLVFAFEELAFSGNCEKFAPLHPIHVDTDNFGRYSNTLLVSLNSRISIRANENPRVLTLSPSIAFDITSHRSSSPTNITLKEIEQPEVVYKASVGVAI</sequence>
<keyword evidence="1" id="KW-1133">Transmembrane helix</keyword>
<accession>A0A9P5TDJ8</accession>
<reference evidence="3" key="2">
    <citation type="journal article" date="2020" name="Nat. Commun.">
        <title>Large-scale genome sequencing of mycorrhizal fungi provides insights into the early evolution of symbiotic traits.</title>
        <authorList>
            <person name="Miyauchi S."/>
            <person name="Kiss E."/>
            <person name="Kuo A."/>
            <person name="Drula E."/>
            <person name="Kohler A."/>
            <person name="Sanchez-Garcia M."/>
            <person name="Morin E."/>
            <person name="Andreopoulos B."/>
            <person name="Barry K.W."/>
            <person name="Bonito G."/>
            <person name="Buee M."/>
            <person name="Carver A."/>
            <person name="Chen C."/>
            <person name="Cichocki N."/>
            <person name="Clum A."/>
            <person name="Culley D."/>
            <person name="Crous P.W."/>
            <person name="Fauchery L."/>
            <person name="Girlanda M."/>
            <person name="Hayes R.D."/>
            <person name="Keri Z."/>
            <person name="LaButti K."/>
            <person name="Lipzen A."/>
            <person name="Lombard V."/>
            <person name="Magnuson J."/>
            <person name="Maillard F."/>
            <person name="Murat C."/>
            <person name="Nolan M."/>
            <person name="Ohm R.A."/>
            <person name="Pangilinan J."/>
            <person name="Pereira M.F."/>
            <person name="Perotto S."/>
            <person name="Peter M."/>
            <person name="Pfister S."/>
            <person name="Riley R."/>
            <person name="Sitrit Y."/>
            <person name="Stielow J.B."/>
            <person name="Szollosi G."/>
            <person name="Zifcakova L."/>
            <person name="Stursova M."/>
            <person name="Spatafora J.W."/>
            <person name="Tedersoo L."/>
            <person name="Vaario L.M."/>
            <person name="Yamada A."/>
            <person name="Yan M."/>
            <person name="Wang P."/>
            <person name="Xu J."/>
            <person name="Bruns T."/>
            <person name="Baldrian P."/>
            <person name="Vilgalys R."/>
            <person name="Dunand C."/>
            <person name="Henrissat B."/>
            <person name="Grigoriev I.V."/>
            <person name="Hibbett D."/>
            <person name="Nagy L.G."/>
            <person name="Martin F.M."/>
        </authorList>
    </citation>
    <scope>NUCLEOTIDE SEQUENCE</scope>
    <source>
        <strain evidence="3">Prilba</strain>
    </source>
</reference>
<feature type="transmembrane region" description="Helical" evidence="1">
    <location>
        <begin position="96"/>
        <end position="113"/>
    </location>
</feature>
<feature type="domain" description="DUF6534" evidence="2">
    <location>
        <begin position="172"/>
        <end position="301"/>
    </location>
</feature>
<dbReference type="Pfam" id="PF20152">
    <property type="entry name" value="DUF6534"/>
    <property type="match status" value="1"/>
</dbReference>
<comment type="caution">
    <text evidence="3">The sequence shown here is derived from an EMBL/GenBank/DDBJ whole genome shotgun (WGS) entry which is preliminary data.</text>
</comment>
<dbReference type="InterPro" id="IPR045339">
    <property type="entry name" value="DUF6534"/>
</dbReference>
<proteinExistence type="predicted"/>
<dbReference type="Proteomes" id="UP000759537">
    <property type="component" value="Unassembled WGS sequence"/>
</dbReference>
<evidence type="ECO:0000259" key="2">
    <source>
        <dbReference type="Pfam" id="PF20152"/>
    </source>
</evidence>
<dbReference type="OrthoDB" id="2536347at2759"/>
<keyword evidence="1" id="KW-0472">Membrane</keyword>
<gene>
    <name evidence="3" type="ORF">DFH94DRAFT_796687</name>
</gene>
<evidence type="ECO:0000313" key="3">
    <source>
        <dbReference type="EMBL" id="KAF8486814.1"/>
    </source>
</evidence>
<evidence type="ECO:0000313" key="4">
    <source>
        <dbReference type="Proteomes" id="UP000759537"/>
    </source>
</evidence>
<dbReference type="AlphaFoldDB" id="A0A9P5TDJ8"/>
<feature type="transmembrane region" description="Helical" evidence="1">
    <location>
        <begin position="125"/>
        <end position="150"/>
    </location>
</feature>
<dbReference type="PANTHER" id="PTHR40465">
    <property type="entry name" value="CHROMOSOME 1, WHOLE GENOME SHOTGUN SEQUENCE"/>
    <property type="match status" value="1"/>
</dbReference>
<dbReference type="EMBL" id="WHVB01000001">
    <property type="protein sequence ID" value="KAF8486814.1"/>
    <property type="molecule type" value="Genomic_DNA"/>
</dbReference>
<name>A0A9P5TDJ8_9AGAM</name>
<keyword evidence="1" id="KW-0812">Transmembrane</keyword>